<dbReference type="FunFam" id="3.40.50.300:FF:000057">
    <property type="entry name" value="GTPase Der"/>
    <property type="match status" value="1"/>
</dbReference>
<sequence>MRKPIVAIIGRINVGKSTLFNRITKKRTAIVEKEPGITRDRIYAECEWKGKQFTLIDTGGVDFIKREEMQKKITVQTELAIEEADLIILLVDIKEGINPDDFKMAKIIREKDKPSILVANKGDVRGSELKLYEFYELGFGDPFIISAEHGLNVDDLLDRIVSCISEVKIESEEEEENIIKVSIIGKPNVGKSSLLNCILGEDRIIVSEYPGTTRDAIEIIFKHDSLKLIFIDTAGLRDKAKPKEDVEYYSTLRTFEAVHNSDMVLLILDSTQGVSMQDKKIANYIQKERKACIVILNKFDLIKDNIDKKLFIDEIRYELSFLKKSPIIMTSAITGYNIDKIISKIKEVAFQYSKKIPTSVLNTFIREVIYKNPPKYVRGNALKIRYATQTGVKPPKFLLFVNNPKLMYTSYHRYLENKIYEAFGYEGSPVVINLAKKKGERGTV</sequence>
<dbReference type="InterPro" id="IPR015946">
    <property type="entry name" value="KH_dom-like_a/b"/>
</dbReference>
<organism evidence="9">
    <name type="scientific">marine sediment metagenome</name>
    <dbReference type="NCBI Taxonomy" id="412755"/>
    <lineage>
        <taxon>unclassified sequences</taxon>
        <taxon>metagenomes</taxon>
        <taxon>ecological metagenomes</taxon>
    </lineage>
</organism>
<evidence type="ECO:0000256" key="4">
    <source>
        <dbReference type="ARBA" id="ARBA00022737"/>
    </source>
</evidence>
<dbReference type="SUPFAM" id="SSF52540">
    <property type="entry name" value="P-loop containing nucleoside triphosphate hydrolases"/>
    <property type="match status" value="2"/>
</dbReference>
<dbReference type="GO" id="GO:0005525">
    <property type="term" value="F:GTP binding"/>
    <property type="evidence" value="ECO:0007669"/>
    <property type="project" value="UniProtKB-KW"/>
</dbReference>
<dbReference type="InterPro" id="IPR031166">
    <property type="entry name" value="G_ENGA"/>
</dbReference>
<keyword evidence="6" id="KW-0342">GTP-binding</keyword>
<dbReference type="GO" id="GO:0042254">
    <property type="term" value="P:ribosome biogenesis"/>
    <property type="evidence" value="ECO:0007669"/>
    <property type="project" value="UniProtKB-KW"/>
</dbReference>
<dbReference type="InterPro" id="IPR005225">
    <property type="entry name" value="Small_GTP-bd"/>
</dbReference>
<reference evidence="9" key="1">
    <citation type="journal article" date="2014" name="Front. Microbiol.">
        <title>High frequency of phylogenetically diverse reductive dehalogenase-homologous genes in deep subseafloor sedimentary metagenomes.</title>
        <authorList>
            <person name="Kawai M."/>
            <person name="Futagami T."/>
            <person name="Toyoda A."/>
            <person name="Takaki Y."/>
            <person name="Nishi S."/>
            <person name="Hori S."/>
            <person name="Arai W."/>
            <person name="Tsubouchi T."/>
            <person name="Morono Y."/>
            <person name="Uchiyama I."/>
            <person name="Ito T."/>
            <person name="Fujiyama A."/>
            <person name="Inagaki F."/>
            <person name="Takami H."/>
        </authorList>
    </citation>
    <scope>NUCLEOTIDE SEQUENCE</scope>
    <source>
        <strain evidence="9">Expedition CK06-06</strain>
    </source>
</reference>
<dbReference type="GO" id="GO:0043022">
    <property type="term" value="F:ribosome binding"/>
    <property type="evidence" value="ECO:0007669"/>
    <property type="project" value="TreeGrafter"/>
</dbReference>
<evidence type="ECO:0000259" key="8">
    <source>
        <dbReference type="PROSITE" id="PS51712"/>
    </source>
</evidence>
<dbReference type="PROSITE" id="PS51712">
    <property type="entry name" value="G_ENGA"/>
    <property type="match status" value="2"/>
</dbReference>
<evidence type="ECO:0000256" key="6">
    <source>
        <dbReference type="ARBA" id="ARBA00023134"/>
    </source>
</evidence>
<dbReference type="FunFam" id="3.30.300.20:FF:000004">
    <property type="entry name" value="GTPase Der"/>
    <property type="match status" value="1"/>
</dbReference>
<dbReference type="NCBIfam" id="TIGR00231">
    <property type="entry name" value="small_GTP"/>
    <property type="match status" value="2"/>
</dbReference>
<evidence type="ECO:0000313" key="9">
    <source>
        <dbReference type="EMBL" id="GAG63644.1"/>
    </source>
</evidence>
<dbReference type="EMBL" id="BART01000079">
    <property type="protein sequence ID" value="GAG63644.1"/>
    <property type="molecule type" value="Genomic_DNA"/>
</dbReference>
<dbReference type="FunFam" id="3.40.50.300:FF:000040">
    <property type="entry name" value="GTPase Der"/>
    <property type="match status" value="1"/>
</dbReference>
<dbReference type="HAMAP" id="MF_00195">
    <property type="entry name" value="GTPase_Der"/>
    <property type="match status" value="1"/>
</dbReference>
<dbReference type="InterPro" id="IPR006073">
    <property type="entry name" value="GTP-bd"/>
</dbReference>
<evidence type="ECO:0000256" key="3">
    <source>
        <dbReference type="ARBA" id="ARBA00022517"/>
    </source>
</evidence>
<dbReference type="NCBIfam" id="TIGR03594">
    <property type="entry name" value="GTPase_EngA"/>
    <property type="match status" value="1"/>
</dbReference>
<gene>
    <name evidence="9" type="ORF">S01H4_00554</name>
</gene>
<dbReference type="InterPro" id="IPR016484">
    <property type="entry name" value="GTPase_Der"/>
</dbReference>
<dbReference type="InterPro" id="IPR027417">
    <property type="entry name" value="P-loop_NTPase"/>
</dbReference>
<dbReference type="InterPro" id="IPR032859">
    <property type="entry name" value="KH_dom-like"/>
</dbReference>
<evidence type="ECO:0000256" key="1">
    <source>
        <dbReference type="ARBA" id="ARBA00008279"/>
    </source>
</evidence>
<keyword evidence="4" id="KW-0677">Repeat</keyword>
<proteinExistence type="inferred from homology"/>
<evidence type="ECO:0000256" key="2">
    <source>
        <dbReference type="ARBA" id="ARBA00020953"/>
    </source>
</evidence>
<dbReference type="PIRSF" id="PIRSF006485">
    <property type="entry name" value="GTP-binding_EngA"/>
    <property type="match status" value="1"/>
</dbReference>
<feature type="domain" description="EngA-type G" evidence="8">
    <location>
        <begin position="179"/>
        <end position="353"/>
    </location>
</feature>
<evidence type="ECO:0000256" key="7">
    <source>
        <dbReference type="ARBA" id="ARBA00032345"/>
    </source>
</evidence>
<keyword evidence="5" id="KW-0547">Nucleotide-binding</keyword>
<dbReference type="PANTHER" id="PTHR43834">
    <property type="entry name" value="GTPASE DER"/>
    <property type="match status" value="1"/>
</dbReference>
<accession>X0Z3Q4</accession>
<keyword evidence="3" id="KW-0690">Ribosome biogenesis</keyword>
<dbReference type="CDD" id="cd01894">
    <property type="entry name" value="EngA1"/>
    <property type="match status" value="1"/>
</dbReference>
<dbReference type="PRINTS" id="PR00449">
    <property type="entry name" value="RASTRNSFRMNG"/>
</dbReference>
<dbReference type="Pfam" id="PF01926">
    <property type="entry name" value="MMR_HSR1"/>
    <property type="match status" value="2"/>
</dbReference>
<comment type="caution">
    <text evidence="9">The sequence shown here is derived from an EMBL/GenBank/DDBJ whole genome shotgun (WGS) entry which is preliminary data.</text>
</comment>
<feature type="domain" description="EngA-type G" evidence="8">
    <location>
        <begin position="4"/>
        <end position="168"/>
    </location>
</feature>
<dbReference type="AlphaFoldDB" id="X0Z3Q4"/>
<dbReference type="CDD" id="cd01895">
    <property type="entry name" value="EngA2"/>
    <property type="match status" value="1"/>
</dbReference>
<dbReference type="PANTHER" id="PTHR43834:SF6">
    <property type="entry name" value="GTPASE DER"/>
    <property type="match status" value="1"/>
</dbReference>
<dbReference type="Gene3D" id="3.30.300.20">
    <property type="match status" value="1"/>
</dbReference>
<name>X0Z3Q4_9ZZZZ</name>
<dbReference type="Pfam" id="PF14714">
    <property type="entry name" value="KH_dom-like"/>
    <property type="match status" value="1"/>
</dbReference>
<comment type="similarity">
    <text evidence="1">Belongs to the TRAFAC class TrmE-Era-EngA-EngB-Septin-like GTPase superfamily. EngA (Der) GTPase family.</text>
</comment>
<dbReference type="Gene3D" id="3.40.50.300">
    <property type="entry name" value="P-loop containing nucleotide triphosphate hydrolases"/>
    <property type="match status" value="2"/>
</dbReference>
<protein>
    <recommendedName>
        <fullName evidence="2">GTPase Der</fullName>
    </recommendedName>
    <alternativeName>
        <fullName evidence="7">GTP-binding protein EngA</fullName>
    </alternativeName>
</protein>
<evidence type="ECO:0000256" key="5">
    <source>
        <dbReference type="ARBA" id="ARBA00022741"/>
    </source>
</evidence>